<evidence type="ECO:0000256" key="2">
    <source>
        <dbReference type="ARBA" id="ARBA00023015"/>
    </source>
</evidence>
<dbReference type="Gene3D" id="1.10.1740.10">
    <property type="match status" value="1"/>
</dbReference>
<organism evidence="7 8">
    <name type="scientific">Postechiella marina</name>
    <dbReference type="NCBI Taxonomy" id="943941"/>
    <lineage>
        <taxon>Bacteria</taxon>
        <taxon>Pseudomonadati</taxon>
        <taxon>Bacteroidota</taxon>
        <taxon>Flavobacteriia</taxon>
        <taxon>Flavobacteriales</taxon>
        <taxon>Flavobacteriaceae</taxon>
        <taxon>Postechiella</taxon>
    </lineage>
</organism>
<gene>
    <name evidence="7" type="ORF">GCM10022291_18190</name>
</gene>
<dbReference type="InterPro" id="IPR014327">
    <property type="entry name" value="RNA_pol_sigma70_bacteroid"/>
</dbReference>
<feature type="domain" description="RNA polymerase sigma factor 70 region 4 type 2" evidence="6">
    <location>
        <begin position="108"/>
        <end position="160"/>
    </location>
</feature>
<dbReference type="InterPro" id="IPR013249">
    <property type="entry name" value="RNA_pol_sigma70_r4_t2"/>
</dbReference>
<evidence type="ECO:0000313" key="7">
    <source>
        <dbReference type="EMBL" id="GAA4235664.1"/>
    </source>
</evidence>
<evidence type="ECO:0000256" key="1">
    <source>
        <dbReference type="ARBA" id="ARBA00010641"/>
    </source>
</evidence>
<dbReference type="InterPro" id="IPR039425">
    <property type="entry name" value="RNA_pol_sigma-70-like"/>
</dbReference>
<proteinExistence type="inferred from homology"/>
<protein>
    <submittedName>
        <fullName evidence="7">RNA polymerase sigma-70 factor</fullName>
    </submittedName>
</protein>
<evidence type="ECO:0000259" key="6">
    <source>
        <dbReference type="Pfam" id="PF08281"/>
    </source>
</evidence>
<keyword evidence="8" id="KW-1185">Reference proteome</keyword>
<name>A0ABP8C8N0_9FLAO</name>
<dbReference type="Proteomes" id="UP001501496">
    <property type="component" value="Unassembled WGS sequence"/>
</dbReference>
<comment type="similarity">
    <text evidence="1">Belongs to the sigma-70 factor family. ECF subfamily.</text>
</comment>
<reference evidence="8" key="1">
    <citation type="journal article" date="2019" name="Int. J. Syst. Evol. Microbiol.">
        <title>The Global Catalogue of Microorganisms (GCM) 10K type strain sequencing project: providing services to taxonomists for standard genome sequencing and annotation.</title>
        <authorList>
            <consortium name="The Broad Institute Genomics Platform"/>
            <consortium name="The Broad Institute Genome Sequencing Center for Infectious Disease"/>
            <person name="Wu L."/>
            <person name="Ma J."/>
        </authorList>
    </citation>
    <scope>NUCLEOTIDE SEQUENCE [LARGE SCALE GENOMIC DNA]</scope>
    <source>
        <strain evidence="8">JCM 17630</strain>
    </source>
</reference>
<keyword evidence="3" id="KW-0731">Sigma factor</keyword>
<dbReference type="PANTHER" id="PTHR43133">
    <property type="entry name" value="RNA POLYMERASE ECF-TYPE SIGMA FACTO"/>
    <property type="match status" value="1"/>
</dbReference>
<comment type="caution">
    <text evidence="7">The sequence shown here is derived from an EMBL/GenBank/DDBJ whole genome shotgun (WGS) entry which is preliminary data.</text>
</comment>
<dbReference type="EMBL" id="BAABCA010000003">
    <property type="protein sequence ID" value="GAA4235664.1"/>
    <property type="molecule type" value="Genomic_DNA"/>
</dbReference>
<dbReference type="Gene3D" id="1.10.10.10">
    <property type="entry name" value="Winged helix-like DNA-binding domain superfamily/Winged helix DNA-binding domain"/>
    <property type="match status" value="1"/>
</dbReference>
<dbReference type="Pfam" id="PF04542">
    <property type="entry name" value="Sigma70_r2"/>
    <property type="match status" value="1"/>
</dbReference>
<dbReference type="InterPro" id="IPR014284">
    <property type="entry name" value="RNA_pol_sigma-70_dom"/>
</dbReference>
<dbReference type="SUPFAM" id="SSF88946">
    <property type="entry name" value="Sigma2 domain of RNA polymerase sigma factors"/>
    <property type="match status" value="1"/>
</dbReference>
<accession>A0ABP8C8N0</accession>
<dbReference type="InterPro" id="IPR013325">
    <property type="entry name" value="RNA_pol_sigma_r2"/>
</dbReference>
<dbReference type="SUPFAM" id="SSF88659">
    <property type="entry name" value="Sigma3 and sigma4 domains of RNA polymerase sigma factors"/>
    <property type="match status" value="1"/>
</dbReference>
<dbReference type="PANTHER" id="PTHR43133:SF46">
    <property type="entry name" value="RNA POLYMERASE SIGMA-70 FACTOR ECF SUBFAMILY"/>
    <property type="match status" value="1"/>
</dbReference>
<feature type="domain" description="RNA polymerase sigma-70 region 2" evidence="5">
    <location>
        <begin position="6"/>
        <end position="70"/>
    </location>
</feature>
<dbReference type="NCBIfam" id="TIGR02985">
    <property type="entry name" value="Sig70_bacteroi1"/>
    <property type="match status" value="1"/>
</dbReference>
<evidence type="ECO:0000256" key="3">
    <source>
        <dbReference type="ARBA" id="ARBA00023082"/>
    </source>
</evidence>
<sequence>MAYETLFRLYYDKLYHIAKGYLDSTQDAEGIVQNVFLKVWEQKRNLEKINNINNYLYTMTKHACLDHLKHLKIKNSFSKNYYEEKIAIQYQFIKDETSSSLLEKELEQKILEAIERLPKKCQNIFIKSRFEGMKHAEIAENLKISKKTVDNHIYNALQHMKLHLKEYITPTITFFLTFF</sequence>
<evidence type="ECO:0000259" key="5">
    <source>
        <dbReference type="Pfam" id="PF04542"/>
    </source>
</evidence>
<evidence type="ECO:0000313" key="8">
    <source>
        <dbReference type="Proteomes" id="UP001501496"/>
    </source>
</evidence>
<keyword evidence="4" id="KW-0804">Transcription</keyword>
<dbReference type="InterPro" id="IPR007627">
    <property type="entry name" value="RNA_pol_sigma70_r2"/>
</dbReference>
<keyword evidence="2" id="KW-0805">Transcription regulation</keyword>
<dbReference type="InterPro" id="IPR036388">
    <property type="entry name" value="WH-like_DNA-bd_sf"/>
</dbReference>
<evidence type="ECO:0000256" key="4">
    <source>
        <dbReference type="ARBA" id="ARBA00023163"/>
    </source>
</evidence>
<dbReference type="Pfam" id="PF08281">
    <property type="entry name" value="Sigma70_r4_2"/>
    <property type="match status" value="1"/>
</dbReference>
<dbReference type="InterPro" id="IPR013324">
    <property type="entry name" value="RNA_pol_sigma_r3/r4-like"/>
</dbReference>
<dbReference type="NCBIfam" id="TIGR02937">
    <property type="entry name" value="sigma70-ECF"/>
    <property type="match status" value="1"/>
</dbReference>